<dbReference type="Gene3D" id="1.10.10.10">
    <property type="entry name" value="Winged helix-like DNA-binding domain superfamily/Winged helix DNA-binding domain"/>
    <property type="match status" value="1"/>
</dbReference>
<dbReference type="InterPro" id="IPR019734">
    <property type="entry name" value="TPR_rpt"/>
</dbReference>
<dbReference type="SMART" id="SM00862">
    <property type="entry name" value="Trans_reg_C"/>
    <property type="match status" value="1"/>
</dbReference>
<dbReference type="Pfam" id="PF00486">
    <property type="entry name" value="Trans_reg_C"/>
    <property type="match status" value="1"/>
</dbReference>
<dbReference type="CDD" id="cd15831">
    <property type="entry name" value="BTAD"/>
    <property type="match status" value="1"/>
</dbReference>
<evidence type="ECO:0000256" key="1">
    <source>
        <dbReference type="ARBA" id="ARBA00005820"/>
    </source>
</evidence>
<dbReference type="PANTHER" id="PTHR35807:SF1">
    <property type="entry name" value="TRANSCRIPTIONAL REGULATOR REDD"/>
    <property type="match status" value="1"/>
</dbReference>
<comment type="similarity">
    <text evidence="1">Belongs to the AfsR/DnrI/RedD regulatory family.</text>
</comment>
<dbReference type="SUPFAM" id="SSF46894">
    <property type="entry name" value="C-terminal effector domain of the bipartite response regulators"/>
    <property type="match status" value="1"/>
</dbReference>
<feature type="domain" description="OmpR/PhoB-type" evidence="6">
    <location>
        <begin position="1"/>
        <end position="94"/>
    </location>
</feature>
<dbReference type="InterPro" id="IPR027417">
    <property type="entry name" value="P-loop_NTPase"/>
</dbReference>
<reference evidence="7 8" key="1">
    <citation type="submission" date="2022-11" db="EMBL/GenBank/DDBJ databases">
        <title>Nonomuraea corallina sp. nov., a new species of the genus Nonomuraea isolated from sea side sediment in Thai sea.</title>
        <authorList>
            <person name="Ngamcharungchit C."/>
            <person name="Matsumoto A."/>
            <person name="Suriyachadkun C."/>
            <person name="Panbangred W."/>
            <person name="Inahashi Y."/>
            <person name="Intra B."/>
        </authorList>
    </citation>
    <scope>NUCLEOTIDE SEQUENCE [LARGE SCALE GENOMIC DNA]</scope>
    <source>
        <strain evidence="7 8">DSM 43553</strain>
    </source>
</reference>
<dbReference type="InterPro" id="IPR051677">
    <property type="entry name" value="AfsR-DnrI-RedD_regulator"/>
</dbReference>
<dbReference type="SUPFAM" id="SSF48452">
    <property type="entry name" value="TPR-like"/>
    <property type="match status" value="3"/>
</dbReference>
<sequence length="1007" mass="110197">MEFRVLGPLTVITGNLQIPLGGPRRRIMLATLLLNVGRVVSTDRLSAAIWGQNPPATARNQVAICVSGLRREFAAAGVAHDPIVTVSSGYLLRLADDDRFDVKQVEEALRQARTARTAGDLEKASEQLSSALAVWRGDPLTGVEGELVRAESERLGEWRLAILEEYFEVELELSHDLQIVGELAALVAEYPLRERLRGLLMLAQSRAGRRAEALATYQEGYRLSIERLGLEPGAELAGLNEAILRGETGRRQGRLVMEHAAPEAAPAVPAQLPPDVTGFVARDAELGRLDALLDRKSQACQPFIAVITGMGGVGKSGLAVHWSHRVAPRFPDGQLFVDLNGYSETGPPVSPFDVLDTLLRALNVTRQHPLTTLEERAALFRTVLAGRRLLLVLDNARDSSQVRPLLPGAPGCAVIVTSRDQLAGLITLEGATPLRLDVLPPDQGVDVLACIAGEQRVHADPEGARQLSELCGGLVLALRVAAARLAVRPSWTSADLVARLTDESRRLDELSQGEVDLRTKFILSYRDLSPQAAIMFRRLALLDVAEFGPWLGAALLEMDPERAQDLIEQLVDAQLLELSQPWPGGQARYRFHDLLRLYARERALIEESEQERNAALRRALGCWLALAEAAHARLLGGDYAVLHGPAERRRLPFAVIDRMMPDPIEWFEAERPHLLAAIGQAAALGFSALCWDLTMTSATFFEVRGYYDDWRSAHELALAAARRDGDVRGEAAMTYGLGSLELFRQRYDDADSLLRKAVRMFEEQGEEHGHALALRNLALLDRIAGRFDLALERYARAGEMLRALGDHAAGAHVMASTAQVLLERGAYGEAEPLLRAAVSTFEEIGYQRGLAQALYRFGEVLLLTQRVDAARQTLEKALETVRELRDVVGESYVLRVLGETYAQQGRTDAAEGALLTSRQIAQRVGEQFVVGGTSLALGNLYFGTGNATSARNNLTLASKVFEELGARIWHARALEALAATEAMLRNDQGAHELWARAAALLAEDEGH</sequence>
<dbReference type="SMART" id="SM01043">
    <property type="entry name" value="BTAD"/>
    <property type="match status" value="1"/>
</dbReference>
<dbReference type="SMART" id="SM00028">
    <property type="entry name" value="TPR"/>
    <property type="match status" value="6"/>
</dbReference>
<dbReference type="Gene3D" id="3.40.50.300">
    <property type="entry name" value="P-loop containing nucleotide triphosphate hydrolases"/>
    <property type="match status" value="1"/>
</dbReference>
<dbReference type="SUPFAM" id="SSF52540">
    <property type="entry name" value="P-loop containing nucleoside triphosphate hydrolases"/>
    <property type="match status" value="1"/>
</dbReference>
<keyword evidence="8" id="KW-1185">Reference proteome</keyword>
<protein>
    <submittedName>
        <fullName evidence="7">BTAD domain-containing putative transcriptional regulator</fullName>
    </submittedName>
</protein>
<name>A0ABT4SYC2_9ACTN</name>
<comment type="caution">
    <text evidence="7">The sequence shown here is derived from an EMBL/GenBank/DDBJ whole genome shotgun (WGS) entry which is preliminary data.</text>
</comment>
<dbReference type="InterPro" id="IPR001867">
    <property type="entry name" value="OmpR/PhoB-type_DNA-bd"/>
</dbReference>
<accession>A0ABT4SYC2</accession>
<keyword evidence="4" id="KW-0804">Transcription</keyword>
<dbReference type="Pfam" id="PF03704">
    <property type="entry name" value="BTAD"/>
    <property type="match status" value="1"/>
</dbReference>
<dbReference type="Pfam" id="PF00931">
    <property type="entry name" value="NB-ARC"/>
    <property type="match status" value="1"/>
</dbReference>
<dbReference type="Pfam" id="PF13424">
    <property type="entry name" value="TPR_12"/>
    <property type="match status" value="2"/>
</dbReference>
<dbReference type="PANTHER" id="PTHR35807">
    <property type="entry name" value="TRANSCRIPTIONAL REGULATOR REDD-RELATED"/>
    <property type="match status" value="1"/>
</dbReference>
<evidence type="ECO:0000259" key="6">
    <source>
        <dbReference type="PROSITE" id="PS51755"/>
    </source>
</evidence>
<evidence type="ECO:0000256" key="4">
    <source>
        <dbReference type="ARBA" id="ARBA00023163"/>
    </source>
</evidence>
<dbReference type="InterPro" id="IPR016032">
    <property type="entry name" value="Sig_transdc_resp-reg_C-effctor"/>
</dbReference>
<evidence type="ECO:0000256" key="3">
    <source>
        <dbReference type="ARBA" id="ARBA00023125"/>
    </source>
</evidence>
<proteinExistence type="inferred from homology"/>
<dbReference type="PRINTS" id="PR00364">
    <property type="entry name" value="DISEASERSIST"/>
</dbReference>
<evidence type="ECO:0000313" key="7">
    <source>
        <dbReference type="EMBL" id="MDA0642164.1"/>
    </source>
</evidence>
<evidence type="ECO:0000313" key="8">
    <source>
        <dbReference type="Proteomes" id="UP001212498"/>
    </source>
</evidence>
<dbReference type="InterPro" id="IPR002182">
    <property type="entry name" value="NB-ARC"/>
</dbReference>
<evidence type="ECO:0000256" key="5">
    <source>
        <dbReference type="PROSITE-ProRule" id="PRU01091"/>
    </source>
</evidence>
<dbReference type="InterPro" id="IPR005158">
    <property type="entry name" value="BTAD"/>
</dbReference>
<dbReference type="InterPro" id="IPR011990">
    <property type="entry name" value="TPR-like_helical_dom_sf"/>
</dbReference>
<keyword evidence="3 5" id="KW-0238">DNA-binding</keyword>
<evidence type="ECO:0000256" key="2">
    <source>
        <dbReference type="ARBA" id="ARBA00023015"/>
    </source>
</evidence>
<keyword evidence="2" id="KW-0805">Transcription regulation</keyword>
<dbReference type="Gene3D" id="1.25.40.10">
    <property type="entry name" value="Tetratricopeptide repeat domain"/>
    <property type="match status" value="3"/>
</dbReference>
<dbReference type="Proteomes" id="UP001212498">
    <property type="component" value="Unassembled WGS sequence"/>
</dbReference>
<gene>
    <name evidence="7" type="ORF">OUY24_16140</name>
</gene>
<dbReference type="EMBL" id="JAPNUD010000036">
    <property type="protein sequence ID" value="MDA0642164.1"/>
    <property type="molecule type" value="Genomic_DNA"/>
</dbReference>
<feature type="DNA-binding region" description="OmpR/PhoB-type" evidence="5">
    <location>
        <begin position="1"/>
        <end position="94"/>
    </location>
</feature>
<dbReference type="RefSeq" id="WP_148030389.1">
    <property type="nucleotide sequence ID" value="NZ_BAABFD010000001.1"/>
</dbReference>
<organism evidence="7 8">
    <name type="scientific">Nonomuraea ferruginea</name>
    <dbReference type="NCBI Taxonomy" id="46174"/>
    <lineage>
        <taxon>Bacteria</taxon>
        <taxon>Bacillati</taxon>
        <taxon>Actinomycetota</taxon>
        <taxon>Actinomycetes</taxon>
        <taxon>Streptosporangiales</taxon>
        <taxon>Streptosporangiaceae</taxon>
        <taxon>Nonomuraea</taxon>
    </lineage>
</organism>
<dbReference type="InterPro" id="IPR036388">
    <property type="entry name" value="WH-like_DNA-bd_sf"/>
</dbReference>
<dbReference type="PROSITE" id="PS51755">
    <property type="entry name" value="OMPR_PHOB"/>
    <property type="match status" value="1"/>
</dbReference>